<protein>
    <submittedName>
        <fullName evidence="2">Cob(I)yrinic acid a,c-diamide adenosyltransferase</fullName>
    </submittedName>
</protein>
<dbReference type="InterPro" id="IPR003724">
    <property type="entry name" value="CblAdoTrfase_CobA"/>
</dbReference>
<sequence>MNVNTRDSHIQQRSSRRNIMSANEREPVKDQGYIQVYTGNGKGKTTAALGLALRAICAGKKVFMGQFIKGMVYSELNAVQWLPGLVIEQFGRDCFIRNNPTEEDTRIALQGLERAREVLQAGDYDVVILDEINVALYYQLFTQEAVLALMAEKPTHVELVLTGRYAPETIMNAADLVTEMKEVKHYYTKGVNARKGIEN</sequence>
<organism evidence="2 3">
    <name type="scientific">Anoxynatronum sibiricum</name>
    <dbReference type="NCBI Taxonomy" id="210623"/>
    <lineage>
        <taxon>Bacteria</taxon>
        <taxon>Bacillati</taxon>
        <taxon>Bacillota</taxon>
        <taxon>Clostridia</taxon>
        <taxon>Eubacteriales</taxon>
        <taxon>Clostridiaceae</taxon>
        <taxon>Anoxynatronum</taxon>
    </lineage>
</organism>
<comment type="caution">
    <text evidence="2">The sequence shown here is derived from an EMBL/GenBank/DDBJ whole genome shotgun (WGS) entry which is preliminary data.</text>
</comment>
<evidence type="ECO:0000313" key="3">
    <source>
        <dbReference type="Proteomes" id="UP001407405"/>
    </source>
</evidence>
<dbReference type="PANTHER" id="PTHR46638:SF1">
    <property type="entry name" value="CORRINOID ADENOSYLTRANSFERASE"/>
    <property type="match status" value="1"/>
</dbReference>
<dbReference type="Proteomes" id="UP001407405">
    <property type="component" value="Unassembled WGS sequence"/>
</dbReference>
<reference evidence="2 3" key="1">
    <citation type="submission" date="2024-04" db="EMBL/GenBank/DDBJ databases">
        <title>Genome sequencing and metabolic network reconstruction of aminoacids and betaine degradation by Anoxynatronum sibiricum.</title>
        <authorList>
            <person name="Detkova E.N."/>
            <person name="Boltjanskaja Y.V."/>
            <person name="Mardanov A.V."/>
            <person name="Kevbrin V."/>
        </authorList>
    </citation>
    <scope>NUCLEOTIDE SEQUENCE [LARGE SCALE GENOMIC DNA]</scope>
    <source>
        <strain evidence="2 3">Z-7981</strain>
    </source>
</reference>
<accession>A0ABU9VY80</accession>
<dbReference type="EMBL" id="JBCITM010000029">
    <property type="protein sequence ID" value="MEN1762127.1"/>
    <property type="molecule type" value="Genomic_DNA"/>
</dbReference>
<evidence type="ECO:0000313" key="2">
    <source>
        <dbReference type="EMBL" id="MEN1762127.1"/>
    </source>
</evidence>
<name>A0ABU9VY80_9CLOT</name>
<dbReference type="InterPro" id="IPR027417">
    <property type="entry name" value="P-loop_NTPase"/>
</dbReference>
<feature type="compositionally biased region" description="Polar residues" evidence="1">
    <location>
        <begin position="11"/>
        <end position="21"/>
    </location>
</feature>
<dbReference type="SUPFAM" id="SSF52540">
    <property type="entry name" value="P-loop containing nucleoside triphosphate hydrolases"/>
    <property type="match status" value="1"/>
</dbReference>
<dbReference type="CDD" id="cd00561">
    <property type="entry name" value="CobA_ACA"/>
    <property type="match status" value="1"/>
</dbReference>
<dbReference type="Pfam" id="PF02572">
    <property type="entry name" value="CobA_CobO_BtuR"/>
    <property type="match status" value="1"/>
</dbReference>
<dbReference type="NCBIfam" id="NF004637">
    <property type="entry name" value="PRK05986.1"/>
    <property type="match status" value="1"/>
</dbReference>
<dbReference type="RefSeq" id="WP_343187412.1">
    <property type="nucleotide sequence ID" value="NZ_JBCITM010000029.1"/>
</dbReference>
<evidence type="ECO:0000256" key="1">
    <source>
        <dbReference type="SAM" id="MobiDB-lite"/>
    </source>
</evidence>
<proteinExistence type="predicted"/>
<feature type="region of interest" description="Disordered" evidence="1">
    <location>
        <begin position="1"/>
        <end position="24"/>
    </location>
</feature>
<dbReference type="PIRSF" id="PIRSF015617">
    <property type="entry name" value="Adensltrnsf_CobA"/>
    <property type="match status" value="1"/>
</dbReference>
<keyword evidence="3" id="KW-1185">Reference proteome</keyword>
<dbReference type="PANTHER" id="PTHR46638">
    <property type="entry name" value="CORRINOID ADENOSYLTRANSFERASE"/>
    <property type="match status" value="1"/>
</dbReference>
<feature type="compositionally biased region" description="Basic and acidic residues" evidence="1">
    <location>
        <begin position="1"/>
        <end position="10"/>
    </location>
</feature>
<gene>
    <name evidence="2" type="ORF">AAIG11_16680</name>
</gene>
<dbReference type="Gene3D" id="3.40.50.300">
    <property type="entry name" value="P-loop containing nucleotide triphosphate hydrolases"/>
    <property type="match status" value="1"/>
</dbReference>